<proteinExistence type="predicted"/>
<protein>
    <submittedName>
        <fullName evidence="2">DUF1684 domain-containing protein</fullName>
    </submittedName>
</protein>
<dbReference type="OrthoDB" id="5493262at2"/>
<dbReference type="Proteomes" id="UP000240912">
    <property type="component" value="Unassembled WGS sequence"/>
</dbReference>
<dbReference type="PANTHER" id="PTHR41913">
    <property type="entry name" value="DUF1684 DOMAIN-CONTAINING PROTEIN"/>
    <property type="match status" value="1"/>
</dbReference>
<comment type="caution">
    <text evidence="2">The sequence shown here is derived from an EMBL/GenBank/DDBJ whole genome shotgun (WGS) entry which is preliminary data.</text>
</comment>
<evidence type="ECO:0000313" key="3">
    <source>
        <dbReference type="Proteomes" id="UP000240912"/>
    </source>
</evidence>
<evidence type="ECO:0000313" key="2">
    <source>
        <dbReference type="EMBL" id="PST83720.1"/>
    </source>
</evidence>
<sequence length="202" mass="22916">MKRLLSFLLLLTCLQAGAQNFAALTEAHRDAYKKAFLTDDHAPLKEKDLESLRFFSPDSTCRVTAKVTLLDNAVAFKMPTFDGRSKDFIRYAVLRFELKGQLHELTVYRSVALMTNPVYKDYLFLPFTDQTNGGQTYDGGRYLDLSMKNMSGNVVVLDFNKAYNPYCAYSDGYQCPVPPAENDLKLPLEAGEQRFAGDKKHR</sequence>
<dbReference type="InterPro" id="IPR012467">
    <property type="entry name" value="DUF1684"/>
</dbReference>
<reference evidence="2 3" key="1">
    <citation type="submission" date="2018-03" db="EMBL/GenBank/DDBJ databases">
        <authorList>
            <person name="Keele B.F."/>
        </authorList>
    </citation>
    <scope>NUCLEOTIDE SEQUENCE [LARGE SCALE GENOMIC DNA]</scope>
    <source>
        <strain evidence="2 3">YL28-9</strain>
    </source>
</reference>
<keyword evidence="1" id="KW-0732">Signal</keyword>
<feature type="signal peptide" evidence="1">
    <location>
        <begin position="1"/>
        <end position="18"/>
    </location>
</feature>
<dbReference type="AlphaFoldDB" id="A0A2T3HMP5"/>
<accession>A0A2T3HMP5</accession>
<dbReference type="RefSeq" id="WP_107215983.1">
    <property type="nucleotide sequence ID" value="NZ_KZ686269.1"/>
</dbReference>
<name>A0A2T3HMP5_9SPHI</name>
<dbReference type="PANTHER" id="PTHR41913:SF1">
    <property type="entry name" value="DUF1684 DOMAIN-CONTAINING PROTEIN"/>
    <property type="match status" value="1"/>
</dbReference>
<keyword evidence="3" id="KW-1185">Reference proteome</keyword>
<gene>
    <name evidence="2" type="ORF">C7T94_14460</name>
</gene>
<organism evidence="2 3">
    <name type="scientific">Pedobacter yulinensis</name>
    <dbReference type="NCBI Taxonomy" id="2126353"/>
    <lineage>
        <taxon>Bacteria</taxon>
        <taxon>Pseudomonadati</taxon>
        <taxon>Bacteroidota</taxon>
        <taxon>Sphingobacteriia</taxon>
        <taxon>Sphingobacteriales</taxon>
        <taxon>Sphingobacteriaceae</taxon>
        <taxon>Pedobacter</taxon>
    </lineage>
</organism>
<dbReference type="EMBL" id="PYLS01000005">
    <property type="protein sequence ID" value="PST83720.1"/>
    <property type="molecule type" value="Genomic_DNA"/>
</dbReference>
<evidence type="ECO:0000256" key="1">
    <source>
        <dbReference type="SAM" id="SignalP"/>
    </source>
</evidence>
<feature type="chain" id="PRO_5015511333" evidence="1">
    <location>
        <begin position="19"/>
        <end position="202"/>
    </location>
</feature>
<dbReference type="Pfam" id="PF07920">
    <property type="entry name" value="DUF1684"/>
    <property type="match status" value="1"/>
</dbReference>